<evidence type="ECO:0000313" key="2">
    <source>
        <dbReference type="Proteomes" id="UP000318307"/>
    </source>
</evidence>
<name>A0A562R9P7_9BACT</name>
<dbReference type="AlphaFoldDB" id="A0A562R9P7"/>
<protein>
    <submittedName>
        <fullName evidence="1">Uncharacterized protein</fullName>
    </submittedName>
</protein>
<dbReference type="Proteomes" id="UP000318307">
    <property type="component" value="Unassembled WGS sequence"/>
</dbReference>
<dbReference type="SUPFAM" id="SSF101898">
    <property type="entry name" value="NHL repeat"/>
    <property type="match status" value="1"/>
</dbReference>
<dbReference type="RefSeq" id="WP_144686495.1">
    <property type="nucleotide sequence ID" value="NZ_VLLC01000034.1"/>
</dbReference>
<dbReference type="InterPro" id="IPR011043">
    <property type="entry name" value="Gal_Oxase/kelch_b-propeller"/>
</dbReference>
<accession>A0A562R9P7</accession>
<proteinExistence type="predicted"/>
<keyword evidence="2" id="KW-1185">Reference proteome</keyword>
<dbReference type="OrthoDB" id="5380868at2"/>
<comment type="caution">
    <text evidence="1">The sequence shown here is derived from an EMBL/GenBank/DDBJ whole genome shotgun (WGS) entry which is preliminary data.</text>
</comment>
<organism evidence="1 2">
    <name type="scientific">Desulfobotulus alkaliphilus</name>
    <dbReference type="NCBI Taxonomy" id="622671"/>
    <lineage>
        <taxon>Bacteria</taxon>
        <taxon>Pseudomonadati</taxon>
        <taxon>Thermodesulfobacteriota</taxon>
        <taxon>Desulfobacteria</taxon>
        <taxon>Desulfobacterales</taxon>
        <taxon>Desulfobacteraceae</taxon>
        <taxon>Desulfobotulus</taxon>
    </lineage>
</organism>
<gene>
    <name evidence="1" type="ORF">LZ24_02999</name>
</gene>
<evidence type="ECO:0000313" key="1">
    <source>
        <dbReference type="EMBL" id="TWI65767.1"/>
    </source>
</evidence>
<reference evidence="1 2" key="1">
    <citation type="submission" date="2019-07" db="EMBL/GenBank/DDBJ databases">
        <title>Genome sequencing of 100 strains of the haloalkaliphilic chemolithoautotrophic sulfur-oxidizing bacterium Thioalkalivibrio.</title>
        <authorList>
            <person name="Muyzer G."/>
        </authorList>
    </citation>
    <scope>NUCLEOTIDE SEQUENCE [LARGE SCALE GENOMIC DNA]</scope>
    <source>
        <strain evidence="1 2">ASO4-4</strain>
    </source>
</reference>
<dbReference type="SUPFAM" id="SSF50965">
    <property type="entry name" value="Galactose oxidase, central domain"/>
    <property type="match status" value="2"/>
</dbReference>
<dbReference type="EMBL" id="VLLC01000034">
    <property type="protein sequence ID" value="TWI65767.1"/>
    <property type="molecule type" value="Genomic_DNA"/>
</dbReference>
<sequence>MGRSSGLYRGGRWIIQAAGVFLLCCIFLFSSSAWAGDEHWSMQFPKPAQVTQMSAGTGMADGVGSPSVRRLKWHDGKLWMAGVWQAGVDARDLGKRLPNQSWHLWTWSPESGYEVKAFFHSAQGGEGPDGVINDFVFLPDGRMVVAGEFTRLDNAGGNRYHRVNALAVYDPREPGPDRWRPLGRVQYNGTVSPGGSIQALAYDPKGDHLYIGGSFVGVPLTLPVRSNAFHRYSFKTGTYEILPSGPGGGTPRVRRIHVDTSTTPSTIYIAGSWHYVGGNGMNPENSLSTASYSTAFAAWQDGKGWIPYPKDFPRSGAHGKADGILQRAADYIAFDSVVIRDFLVDGKDIWICGSFAEGRDQKPLRGIARWDEKQNAWVDPTGRGGVGRDCFSVEKAGDGRIYFSGAFGGRRSVTEFYDGFKNGDSAHGVIAYDPQKDVWSSLGSGLSSRVMPEIRLVTEGHDVYIAGDFNHIGPENFGASAPAQTQSHYLARWNSAINFKDHPASVSSVNKPYGLRIASTGAPAGSEHWSRAFVAPQRGETRKITGMNDGTGVPDISGMAWIGDELYFGGSWEAERGTRWYVWRLHPERGYERVAWARGDGIQSPPEGIRAIQGRLYAYGAISSHSGIGVYDPAEGSWSQIRGTYRGQNVVGNTARGGTGVVNDIAFDERTGDLYIVGNWAPTLEMPGVAYPLDIAAALRIDAKGEYHIMGHDLKAEDPNKPVKGIYSIVLDTTKTPPGIFVAGTFNYYGPVPTSRARMAYNVARWDYGAGDWRPVGKGNHEHLSPLDKGHYPDGLPGLPAKTNEPGFENYAGFLQEGFPRILALALDKNGNLYAGGTLGIVSRNENVLARHSVETYGIARYDARSDTWGPANTTGGVSRDVRQMTWLDDNRLLLSGSFIYDEAWNPLHNVAVLDIRTGKLSPLGGGLLREGQAHVVGSQVVHAVRGSELWFAGLFDHAGVNANALHAAPVVSKYLAMYDPSRIQDPNYYLELSPVEPVKAPSGSGSASVNVELKAALRQGKGEIRWYERRSDGAYVSRGSGNTMRASLRLRSDSGDQFYYVSVMGEDGIEGGKLPVRIPVKQE</sequence>